<name>A0A1T4TNY7_9HYPH</name>
<organism evidence="4 5">
    <name type="scientific">Enhydrobacter aerosaccus</name>
    <dbReference type="NCBI Taxonomy" id="225324"/>
    <lineage>
        <taxon>Bacteria</taxon>
        <taxon>Pseudomonadati</taxon>
        <taxon>Pseudomonadota</taxon>
        <taxon>Alphaproteobacteria</taxon>
        <taxon>Hyphomicrobiales</taxon>
        <taxon>Enhydrobacter</taxon>
    </lineage>
</organism>
<dbReference type="InterPro" id="IPR039552">
    <property type="entry name" value="IS66_C"/>
</dbReference>
<dbReference type="Proteomes" id="UP000190092">
    <property type="component" value="Unassembled WGS sequence"/>
</dbReference>
<dbReference type="Pfam" id="PF13817">
    <property type="entry name" value="DDE_Tnp_IS66_C"/>
    <property type="match status" value="1"/>
</dbReference>
<dbReference type="InterPro" id="IPR052344">
    <property type="entry name" value="Transposase-related"/>
</dbReference>
<sequence>MALERSTLADWVGSTSALLQPLVEALAKQTLQPGKLHADDTPVPVLAPGHGRTRTGRLWVYVRDDRPAADSASPSVLFRYSADRKGERPQDHLRVFRGFLQADGYAGYNRLYGNEIVEVACWAHARRKFHDLYVDNGSELAQEALQRIGTLYDIEAGIRGHSPAERQAVTQLCRYRDDGRLEIDNSAAAAAIYSLIETCKLNGVDPEAYLRRVLGIIAEHPINRVAELLPWNLRDRLVPDGPSVT</sequence>
<dbReference type="PANTHER" id="PTHR33678">
    <property type="entry name" value="BLL1576 PROTEIN"/>
    <property type="match status" value="1"/>
</dbReference>
<dbReference type="InterPro" id="IPR004291">
    <property type="entry name" value="Transposase_IS66_central"/>
</dbReference>
<evidence type="ECO:0000313" key="5">
    <source>
        <dbReference type="Proteomes" id="UP000190092"/>
    </source>
</evidence>
<feature type="domain" description="Transposase IS66 C-terminal" evidence="2">
    <location>
        <begin position="194"/>
        <end position="231"/>
    </location>
</feature>
<evidence type="ECO:0000259" key="1">
    <source>
        <dbReference type="Pfam" id="PF03050"/>
    </source>
</evidence>
<reference evidence="5" key="2">
    <citation type="submission" date="2017-02" db="EMBL/GenBank/DDBJ databases">
        <authorList>
            <person name="Varghese N."/>
            <person name="Submissions S."/>
        </authorList>
    </citation>
    <scope>NUCLEOTIDE SEQUENCE [LARGE SCALE GENOMIC DNA]</scope>
    <source>
        <strain evidence="5">ATCC 27094</strain>
    </source>
</reference>
<keyword evidence="5" id="KW-1185">Reference proteome</keyword>
<dbReference type="PANTHER" id="PTHR33678:SF1">
    <property type="entry name" value="BLL1576 PROTEIN"/>
    <property type="match status" value="1"/>
</dbReference>
<dbReference type="EMBL" id="FUWJ01000027">
    <property type="protein sequence ID" value="SKA42154.1"/>
    <property type="molecule type" value="Genomic_DNA"/>
</dbReference>
<evidence type="ECO:0000313" key="3">
    <source>
        <dbReference type="EMBL" id="SKA37287.1"/>
    </source>
</evidence>
<feature type="domain" description="Transposase IS66 central" evidence="1">
    <location>
        <begin position="2"/>
        <end position="171"/>
    </location>
</feature>
<dbReference type="EMBL" id="FUWJ01000014">
    <property type="protein sequence ID" value="SKA37287.1"/>
    <property type="molecule type" value="Genomic_DNA"/>
</dbReference>
<protein>
    <submittedName>
        <fullName evidence="4">IS66 C-terminal element</fullName>
    </submittedName>
</protein>
<gene>
    <name evidence="3" type="ORF">SAMN02745126_05926</name>
    <name evidence="4" type="ORF">SAMN02745126_06575</name>
</gene>
<evidence type="ECO:0000313" key="4">
    <source>
        <dbReference type="EMBL" id="SKA42154.1"/>
    </source>
</evidence>
<evidence type="ECO:0000259" key="2">
    <source>
        <dbReference type="Pfam" id="PF13817"/>
    </source>
</evidence>
<dbReference type="Pfam" id="PF03050">
    <property type="entry name" value="DDE_Tnp_IS66"/>
    <property type="match status" value="1"/>
</dbReference>
<accession>A0A1T4TNY7</accession>
<dbReference type="STRING" id="225324.SAMN02745126_05926"/>
<proteinExistence type="predicted"/>
<dbReference type="AlphaFoldDB" id="A0A1T4TNY7"/>
<reference evidence="4" key="1">
    <citation type="submission" date="2017-02" db="EMBL/GenBank/DDBJ databases">
        <authorList>
            <person name="Peterson S.W."/>
        </authorList>
    </citation>
    <scope>NUCLEOTIDE SEQUENCE [LARGE SCALE GENOMIC DNA]</scope>
    <source>
        <strain evidence="4">ATCC 27094</strain>
    </source>
</reference>